<dbReference type="RefSeq" id="XP_016639389.1">
    <property type="nucleotide sequence ID" value="XM_016790879.1"/>
</dbReference>
<comment type="caution">
    <text evidence="6">The sequence shown here is derived from an EMBL/GenBank/DDBJ whole genome shotgun (WGS) entry which is preliminary data.</text>
</comment>
<keyword evidence="7" id="KW-1185">Reference proteome</keyword>
<feature type="domain" description="FAD-binding" evidence="5">
    <location>
        <begin position="7"/>
        <end position="367"/>
    </location>
</feature>
<dbReference type="VEuPathDB" id="FungiDB:SAPIO_CDS9503"/>
<gene>
    <name evidence="6" type="ORF">SAPIO_CDS9503</name>
</gene>
<dbReference type="InterPro" id="IPR050641">
    <property type="entry name" value="RIFMO-like"/>
</dbReference>
<comment type="cofactor">
    <cofactor evidence="1">
        <name>FAD</name>
        <dbReference type="ChEBI" id="CHEBI:57692"/>
    </cofactor>
</comment>
<sequence length="427" mass="47002">MSVTIKPVIIVGFGPVGAVLSLLLARKGIPSIVIEALVTFSDEPRAVGFFGPSQGVLHEAGLYEEAKEQGLAASGLCFRKLARDDGAGGQVWGDIVASSHIGAQTSGEPDIGSYMLLLPQARLVRIAAKKVEKFGAASLVDLHLGHRFISSEEGPDGVTVTAEDQQGNKKVFSGSYLVGADGSQSEVRRGLGLKLCGYTWPDRLVSTDISRTIAELPEIPCCNIVDQRYWAAITPLEPIKPGVPGLWRYSMAVTDTTIPDEQLEDMDFIRSLVRRHLDGPRDQHFEVVRFRPYKMHQLLCPVWRRGRTLLAGDSAHINNPMGGLGLNTGILDADALAQTLDLVLNQGQPESLFDRYSHERRRVYQLFVNPMSAANKQRLHDSNPDTAAQEDWFFAGLKSDDPEERLAPNKGLMENWKTDMSRFRTKV</sequence>
<dbReference type="GO" id="GO:0016709">
    <property type="term" value="F:oxidoreductase activity, acting on paired donors, with incorporation or reduction of molecular oxygen, NAD(P)H as one donor, and incorporation of one atom of oxygen"/>
    <property type="evidence" value="ECO:0007669"/>
    <property type="project" value="UniProtKB-ARBA"/>
</dbReference>
<keyword evidence="4" id="KW-0560">Oxidoreductase</keyword>
<dbReference type="KEGG" id="sapo:SAPIO_CDS9503"/>
<dbReference type="OMA" id="VYNDERR"/>
<dbReference type="PANTHER" id="PTHR43004">
    <property type="entry name" value="TRK SYSTEM POTASSIUM UPTAKE PROTEIN"/>
    <property type="match status" value="1"/>
</dbReference>
<evidence type="ECO:0000256" key="4">
    <source>
        <dbReference type="ARBA" id="ARBA00023002"/>
    </source>
</evidence>
<evidence type="ECO:0000256" key="3">
    <source>
        <dbReference type="ARBA" id="ARBA00022827"/>
    </source>
</evidence>
<proteinExistence type="predicted"/>
<evidence type="ECO:0000313" key="7">
    <source>
        <dbReference type="Proteomes" id="UP000028545"/>
    </source>
</evidence>
<dbReference type="HOGENOM" id="CLU_009665_2_1_1"/>
<dbReference type="InterPro" id="IPR036188">
    <property type="entry name" value="FAD/NAD-bd_sf"/>
</dbReference>
<dbReference type="OrthoDB" id="10016252at2759"/>
<evidence type="ECO:0000259" key="5">
    <source>
        <dbReference type="Pfam" id="PF01494"/>
    </source>
</evidence>
<dbReference type="AlphaFoldDB" id="A0A084FWX8"/>
<dbReference type="EMBL" id="JOWA01000143">
    <property type="protein sequence ID" value="KEZ39590.1"/>
    <property type="molecule type" value="Genomic_DNA"/>
</dbReference>
<evidence type="ECO:0000256" key="2">
    <source>
        <dbReference type="ARBA" id="ARBA00022630"/>
    </source>
</evidence>
<reference evidence="6 7" key="1">
    <citation type="journal article" date="2014" name="Genome Announc.">
        <title>Draft genome sequence of the pathogenic fungus Scedosporium apiospermum.</title>
        <authorList>
            <person name="Vandeputte P."/>
            <person name="Ghamrawi S."/>
            <person name="Rechenmann M."/>
            <person name="Iltis A."/>
            <person name="Giraud S."/>
            <person name="Fleury M."/>
            <person name="Thornton C."/>
            <person name="Delhaes L."/>
            <person name="Meyer W."/>
            <person name="Papon N."/>
            <person name="Bouchara J.P."/>
        </authorList>
    </citation>
    <scope>NUCLEOTIDE SEQUENCE [LARGE SCALE GENOMIC DNA]</scope>
    <source>
        <strain evidence="6 7">IHEM 14462</strain>
    </source>
</reference>
<dbReference type="Gene3D" id="3.50.50.60">
    <property type="entry name" value="FAD/NAD(P)-binding domain"/>
    <property type="match status" value="1"/>
</dbReference>
<evidence type="ECO:0000256" key="1">
    <source>
        <dbReference type="ARBA" id="ARBA00001974"/>
    </source>
</evidence>
<name>A0A084FWX8_PSEDA</name>
<dbReference type="Gene3D" id="3.30.9.10">
    <property type="entry name" value="D-Amino Acid Oxidase, subunit A, domain 2"/>
    <property type="match status" value="1"/>
</dbReference>
<protein>
    <recommendedName>
        <fullName evidence="5">FAD-binding domain-containing protein</fullName>
    </recommendedName>
</protein>
<keyword evidence="2" id="KW-0285">Flavoprotein</keyword>
<evidence type="ECO:0000313" key="6">
    <source>
        <dbReference type="EMBL" id="KEZ39590.1"/>
    </source>
</evidence>
<dbReference type="PRINTS" id="PR00420">
    <property type="entry name" value="RNGMNOXGNASE"/>
</dbReference>
<keyword evidence="3" id="KW-0274">FAD</keyword>
<organism evidence="6 7">
    <name type="scientific">Pseudallescheria apiosperma</name>
    <name type="common">Scedosporium apiospermum</name>
    <dbReference type="NCBI Taxonomy" id="563466"/>
    <lineage>
        <taxon>Eukaryota</taxon>
        <taxon>Fungi</taxon>
        <taxon>Dikarya</taxon>
        <taxon>Ascomycota</taxon>
        <taxon>Pezizomycotina</taxon>
        <taxon>Sordariomycetes</taxon>
        <taxon>Hypocreomycetidae</taxon>
        <taxon>Microascales</taxon>
        <taxon>Microascaceae</taxon>
        <taxon>Scedosporium</taxon>
    </lineage>
</organism>
<dbReference type="Pfam" id="PF01494">
    <property type="entry name" value="FAD_binding_3"/>
    <property type="match status" value="1"/>
</dbReference>
<dbReference type="GeneID" id="27728575"/>
<accession>A0A084FWX8</accession>
<dbReference type="SUPFAM" id="SSF51905">
    <property type="entry name" value="FAD/NAD(P)-binding domain"/>
    <property type="match status" value="1"/>
</dbReference>
<dbReference type="Proteomes" id="UP000028545">
    <property type="component" value="Unassembled WGS sequence"/>
</dbReference>
<dbReference type="PANTHER" id="PTHR43004:SF19">
    <property type="entry name" value="BINDING MONOOXYGENASE, PUTATIVE (JCVI)-RELATED"/>
    <property type="match status" value="1"/>
</dbReference>
<dbReference type="GO" id="GO:0071949">
    <property type="term" value="F:FAD binding"/>
    <property type="evidence" value="ECO:0007669"/>
    <property type="project" value="InterPro"/>
</dbReference>
<dbReference type="InterPro" id="IPR002938">
    <property type="entry name" value="FAD-bd"/>
</dbReference>